<reference evidence="2" key="2">
    <citation type="journal article" date="2015" name="Data Brief">
        <title>Shoot transcriptome of the giant reed, Arundo donax.</title>
        <authorList>
            <person name="Barrero R.A."/>
            <person name="Guerrero F.D."/>
            <person name="Moolhuijzen P."/>
            <person name="Goolsby J.A."/>
            <person name="Tidwell J."/>
            <person name="Bellgard S.E."/>
            <person name="Bellgard M.I."/>
        </authorList>
    </citation>
    <scope>NUCLEOTIDE SEQUENCE</scope>
    <source>
        <tissue evidence="2">Shoot tissue taken approximately 20 cm above the soil surface</tissue>
    </source>
</reference>
<dbReference type="AlphaFoldDB" id="A0A0A9CSA1"/>
<evidence type="ECO:0000313" key="2">
    <source>
        <dbReference type="EMBL" id="JAD77313.1"/>
    </source>
</evidence>
<proteinExistence type="predicted"/>
<dbReference type="EMBL" id="GBRH01220582">
    <property type="protein sequence ID" value="JAD77313.1"/>
    <property type="molecule type" value="Transcribed_RNA"/>
</dbReference>
<organism evidence="2">
    <name type="scientific">Arundo donax</name>
    <name type="common">Giant reed</name>
    <name type="synonym">Donax arundinaceus</name>
    <dbReference type="NCBI Taxonomy" id="35708"/>
    <lineage>
        <taxon>Eukaryota</taxon>
        <taxon>Viridiplantae</taxon>
        <taxon>Streptophyta</taxon>
        <taxon>Embryophyta</taxon>
        <taxon>Tracheophyta</taxon>
        <taxon>Spermatophyta</taxon>
        <taxon>Magnoliopsida</taxon>
        <taxon>Liliopsida</taxon>
        <taxon>Poales</taxon>
        <taxon>Poaceae</taxon>
        <taxon>PACMAD clade</taxon>
        <taxon>Arundinoideae</taxon>
        <taxon>Arundineae</taxon>
        <taxon>Arundo</taxon>
    </lineage>
</organism>
<accession>A0A0A9CSA1</accession>
<sequence>MFHPKKNRGPQGAQEPPVQGYSTPKRFESWSRTRPRIAHLRTPVAGCLKQPFLLRLRLLPFLSTGDLKDEHHKVGRTEIGQKSRCLFT</sequence>
<protein>
    <submittedName>
        <fullName evidence="2">Uncharacterized protein</fullName>
    </submittedName>
</protein>
<reference evidence="2" key="1">
    <citation type="submission" date="2014-09" db="EMBL/GenBank/DDBJ databases">
        <authorList>
            <person name="Magalhaes I.L.F."/>
            <person name="Oliveira U."/>
            <person name="Santos F.R."/>
            <person name="Vidigal T.H.D.A."/>
            <person name="Brescovit A.D."/>
            <person name="Santos A.J."/>
        </authorList>
    </citation>
    <scope>NUCLEOTIDE SEQUENCE</scope>
    <source>
        <tissue evidence="2">Shoot tissue taken approximately 20 cm above the soil surface</tissue>
    </source>
</reference>
<feature type="region of interest" description="Disordered" evidence="1">
    <location>
        <begin position="1"/>
        <end position="34"/>
    </location>
</feature>
<name>A0A0A9CSA1_ARUDO</name>
<evidence type="ECO:0000256" key="1">
    <source>
        <dbReference type="SAM" id="MobiDB-lite"/>
    </source>
</evidence>